<evidence type="ECO:0000313" key="4">
    <source>
        <dbReference type="EMBL" id="TCO40680.1"/>
    </source>
</evidence>
<feature type="repeat" description="TPR" evidence="3">
    <location>
        <begin position="77"/>
        <end position="110"/>
    </location>
</feature>
<reference evidence="4 5" key="1">
    <citation type="journal article" date="2015" name="Stand. Genomic Sci.">
        <title>Genomic Encyclopedia of Bacterial and Archaeal Type Strains, Phase III: the genomes of soil and plant-associated and newly described type strains.</title>
        <authorList>
            <person name="Whitman W.B."/>
            <person name="Woyke T."/>
            <person name="Klenk H.P."/>
            <person name="Zhou Y."/>
            <person name="Lilburn T.G."/>
            <person name="Beck B.J."/>
            <person name="De Vos P."/>
            <person name="Vandamme P."/>
            <person name="Eisen J.A."/>
            <person name="Garrity G."/>
            <person name="Hugenholtz P."/>
            <person name="Kyrpides N.C."/>
        </authorList>
    </citation>
    <scope>NUCLEOTIDE SEQUENCE [LARGE SCALE GENOMIC DNA]</scope>
    <source>
        <strain evidence="4 5">A3</strain>
    </source>
</reference>
<dbReference type="RefSeq" id="WP_131996801.1">
    <property type="nucleotide sequence ID" value="NZ_SLWQ01000004.1"/>
</dbReference>
<dbReference type="SMART" id="SM00028">
    <property type="entry name" value="TPR"/>
    <property type="match status" value="3"/>
</dbReference>
<organism evidence="4 5">
    <name type="scientific">Dokdonella fugitiva</name>
    <dbReference type="NCBI Taxonomy" id="328517"/>
    <lineage>
        <taxon>Bacteria</taxon>
        <taxon>Pseudomonadati</taxon>
        <taxon>Pseudomonadota</taxon>
        <taxon>Gammaproteobacteria</taxon>
        <taxon>Lysobacterales</taxon>
        <taxon>Rhodanobacteraceae</taxon>
        <taxon>Dokdonella</taxon>
    </lineage>
</organism>
<keyword evidence="1" id="KW-0677">Repeat</keyword>
<comment type="caution">
    <text evidence="4">The sequence shown here is derived from an EMBL/GenBank/DDBJ whole genome shotgun (WGS) entry which is preliminary data.</text>
</comment>
<dbReference type="InterPro" id="IPR011990">
    <property type="entry name" value="TPR-like_helical_dom_sf"/>
</dbReference>
<dbReference type="NCBIfam" id="TIGR02521">
    <property type="entry name" value="type_IV_pilW"/>
    <property type="match status" value="1"/>
</dbReference>
<dbReference type="PANTHER" id="PTHR45586">
    <property type="entry name" value="TPR REPEAT-CONTAINING PROTEIN PA4667"/>
    <property type="match status" value="1"/>
</dbReference>
<dbReference type="Pfam" id="PF14559">
    <property type="entry name" value="TPR_19"/>
    <property type="match status" value="1"/>
</dbReference>
<gene>
    <name evidence="4" type="ORF">EV148_10441</name>
</gene>
<sequence length="258" mass="28112">MRLERAFLVVALAASAGVLVGCEGGSTGTVRKDDPATQRDDAARVHTELGQKYLQQGKLELALEKLNKALDFNPDYVDAQTVIAVLYESINDLPKAEEHYRRAAQLKPKGGAENNNYGRFLCTQGHYDQAQQYFERALADPFYQTPALALANSGTCLAKAGKTEEAEKVLRQALALNPNDAGALLALATILYGKGDYMKARAFVQRFESLSAPRPDALMLGRNIELHLGNASGASEYSRKLLRSFPDSAEARTLNPHG</sequence>
<dbReference type="OrthoDB" id="9814042at2"/>
<feature type="repeat" description="TPR" evidence="3">
    <location>
        <begin position="43"/>
        <end position="76"/>
    </location>
</feature>
<dbReference type="Proteomes" id="UP000294862">
    <property type="component" value="Unassembled WGS sequence"/>
</dbReference>
<protein>
    <submittedName>
        <fullName evidence="4">Type IV pilus assembly protein PilF</fullName>
    </submittedName>
</protein>
<keyword evidence="2 3" id="KW-0802">TPR repeat</keyword>
<evidence type="ECO:0000256" key="3">
    <source>
        <dbReference type="PROSITE-ProRule" id="PRU00339"/>
    </source>
</evidence>
<accession>A0A4V2S2J4</accession>
<dbReference type="PANTHER" id="PTHR45586:SF1">
    <property type="entry name" value="LIPOPOLYSACCHARIDE ASSEMBLY PROTEIN B"/>
    <property type="match status" value="1"/>
</dbReference>
<evidence type="ECO:0000313" key="5">
    <source>
        <dbReference type="Proteomes" id="UP000294862"/>
    </source>
</evidence>
<dbReference type="Pfam" id="PF13181">
    <property type="entry name" value="TPR_8"/>
    <property type="match status" value="1"/>
</dbReference>
<dbReference type="Gene3D" id="1.25.40.10">
    <property type="entry name" value="Tetratricopeptide repeat domain"/>
    <property type="match status" value="1"/>
</dbReference>
<proteinExistence type="predicted"/>
<dbReference type="EMBL" id="SLWQ01000004">
    <property type="protein sequence ID" value="TCO40680.1"/>
    <property type="molecule type" value="Genomic_DNA"/>
</dbReference>
<dbReference type="Pfam" id="PF13414">
    <property type="entry name" value="TPR_11"/>
    <property type="match status" value="1"/>
</dbReference>
<dbReference type="PROSITE" id="PS50293">
    <property type="entry name" value="TPR_REGION"/>
    <property type="match status" value="1"/>
</dbReference>
<dbReference type="AlphaFoldDB" id="A0A4V2S2J4"/>
<name>A0A4V2S2J4_9GAMM</name>
<evidence type="ECO:0000256" key="1">
    <source>
        <dbReference type="ARBA" id="ARBA00022737"/>
    </source>
</evidence>
<dbReference type="PROSITE" id="PS51257">
    <property type="entry name" value="PROKAR_LIPOPROTEIN"/>
    <property type="match status" value="1"/>
</dbReference>
<dbReference type="InterPro" id="IPR019734">
    <property type="entry name" value="TPR_rpt"/>
</dbReference>
<feature type="repeat" description="TPR" evidence="3">
    <location>
        <begin position="147"/>
        <end position="180"/>
    </location>
</feature>
<dbReference type="PROSITE" id="PS50005">
    <property type="entry name" value="TPR"/>
    <property type="match status" value="3"/>
</dbReference>
<dbReference type="InterPro" id="IPR051012">
    <property type="entry name" value="CellSynth/LPSAsmb/PSIAsmb"/>
</dbReference>
<dbReference type="InterPro" id="IPR013360">
    <property type="entry name" value="Pilus_4_PilW"/>
</dbReference>
<keyword evidence="5" id="KW-1185">Reference proteome</keyword>
<evidence type="ECO:0000256" key="2">
    <source>
        <dbReference type="ARBA" id="ARBA00022803"/>
    </source>
</evidence>
<dbReference type="SUPFAM" id="SSF81901">
    <property type="entry name" value="HCP-like"/>
    <property type="match status" value="1"/>
</dbReference>